<feature type="region of interest" description="Disordered" evidence="1">
    <location>
        <begin position="731"/>
        <end position="760"/>
    </location>
</feature>
<feature type="compositionally biased region" description="Acidic residues" evidence="1">
    <location>
        <begin position="1954"/>
        <end position="1978"/>
    </location>
</feature>
<feature type="region of interest" description="Disordered" evidence="1">
    <location>
        <begin position="1935"/>
        <end position="1990"/>
    </location>
</feature>
<protein>
    <submittedName>
        <fullName evidence="2">Uncharacterized protein</fullName>
    </submittedName>
</protein>
<name>A0A6C0D5R8_9ZZZZ</name>
<evidence type="ECO:0000313" key="2">
    <source>
        <dbReference type="EMBL" id="QHT11464.1"/>
    </source>
</evidence>
<proteinExistence type="predicted"/>
<feature type="compositionally biased region" description="Basic and acidic residues" evidence="1">
    <location>
        <begin position="731"/>
        <end position="751"/>
    </location>
</feature>
<accession>A0A6C0D5R8</accession>
<organism evidence="2">
    <name type="scientific">viral metagenome</name>
    <dbReference type="NCBI Taxonomy" id="1070528"/>
    <lineage>
        <taxon>unclassified sequences</taxon>
        <taxon>metagenomes</taxon>
        <taxon>organismal metagenomes</taxon>
    </lineage>
</organism>
<evidence type="ECO:0000256" key="1">
    <source>
        <dbReference type="SAM" id="MobiDB-lite"/>
    </source>
</evidence>
<sequence length="1990" mass="230972">MGETETETQANPIVYNINLQLGDIIQLDAPTNSSLHDKIYFIKFINKEKIVLIDSAKIITLTLAQNGKLEEESISNIILLSRHKSPSFVVQNNLEVKKYISIYFGEPLPKVLNGLITNIENDMIEVTTFPEKDVLYIDFAYSGIPEFLNIEKIVIREKVDETKLAASETNSQEKDGDNDNASVLYQGDARELDYDLKVYETAQNYESIIIDTIELGVELESIEHEVNVSDEEQRFSIDKQTNDYLDKLINAYLPEQRTPEVINRIHNEINYYLQLRTLYSNFDTNNNPSIIEERGTYYKYLKEQLFNLNKKLYYILPIVSNVRNLLISDVGEIDDMEDKNSYSYQHIGEFIEALNDVSLKWINNSSKEKINSYKEHIKSLSQLLDNVTNYSEENINVNGQITMINSIVDDFYNYSVNKGGLSKDRFIMDVYNDGYSMLETYYANNKKFNKPIKIVPNDFVNIIGFMTLPLPFFNLSKLNTPYTNICDRANLNHNFIPYQLVLNKTTLYNSYVLENDAKDNFINSNTNIHNNSLLTAINNFSTEPSDLPYLESLNYLMESFVPTAEAFIDEYVKLYSDQSLDYRTYNIVNFVYDLQPLNIDIYNLHANDYKKIGKLVSTNIDYYKKSYKSKETNFAQFLKIIADSNARTYSDPYSSKYNNLTYSLNILTNDLKAELFNFYKISDELFNNNEELYSAIVKIDNADFFMQCINKNIMDLVVGNLLENFIKAHTREQEERDKERNKSKSKDKNNQDDPANLSSKDILKGNIDDLVSTCERYVLSKKYDSLQSLENDNNKLIYFDAVYDNTFYSIINDYKNERETMDRKQFIDFIASKLMAQLNLTKVNAYREAVAIVDEKREVVDGDYALLSGKDSNKNYIYVRNANIWTLEPKFENNFIIETNQIFCNSNKDCVSIDEKCMTNEEAKKASINKDVDAILKNFENKYDLSIEDIKGKINTNYENSKKRIAKIELLNRTEREKNSAYLISLEEVQENKVLVSPYEKLRDALLKQKDLTYKYSCINKFCINFTRNAIKDESPHWLYCNQSGVRLLPSFFLRLANVFINKMDYARELDAICAERGTISDDNNFWVDKYSGYIIKTIAFDTEEGYDEKGFKLYTRATLEEDYNININAALKMQDLDLEQDQMQVKEKANPKSLNPNIGIILNIVKAMSTNMGINISHNHELLINNVLTIQNANIPSQQQYEQFILKATQKEGKVKAMPTYKEAYNSSLLLLTLSFLVYCVQINIPSLQTKKTFPGCIKSFKGYPLDGEQDKTSIAYIACVANKLKSSIDPWSSLLKMSESTIMKKMEALIEKYILPNKELVVHLNKKRAYLLSEDAVKDEIPEYLSINTWHTFNPPLNEIKIMSETVQPLDDTFKTILYDTFSRGSQNNIKETLESKAIYTSYYIIEKIQNVVKKNSPLLKNSNDNPFLENACCNSNKNTIDYFISEDKSIATYNNYVAFYNNILASIDLLTYAPQLYDPRNTKQKRASNEVAFSEELVYKAFIHFCNFNNQVPLDDELRGLCLDKPAKFDNSKPINEIIAALKEEGKVYNFASFVELIHIISKRNIVNIPANFPILNNIEAMRILIEAYRQNSYYNLDDDLITNLEVLLDNFSITAAENSELRNFKNFIGKSNVLLKQNILQIISKQSSISKSDVAKFSQNMTIEIDVDNIKFHQNYIINFLYVFPSIISNKNINYGAIPKHWKLSDIHVKDLFNIVQKYYNNLNNFDARPELLLAFKIIAKRCKILVELMRVFLHNKTLMKSSKSAIKINSIFDEQVVTMFYNFIFYKLINELVNISEDEEFLLEIQGSEINDYAKDQFLKNSVAYVLEYINIMSNHHNLINNGYKKVKEKINMAKEKEKTIITDFLKNLSDEEREIENVLKNNRLEKWNKGMQKGLTQYVKENYDEEREALDKQALKERKLQQNNNVTAMNRELYNLDNDETEARDNAIDEEEYSLQDVPDDDDFNYDNDQDGDYGNGPDDRDYD</sequence>
<reference evidence="2" key="1">
    <citation type="journal article" date="2020" name="Nature">
        <title>Giant virus diversity and host interactions through global metagenomics.</title>
        <authorList>
            <person name="Schulz F."/>
            <person name="Roux S."/>
            <person name="Paez-Espino D."/>
            <person name="Jungbluth S."/>
            <person name="Walsh D.A."/>
            <person name="Denef V.J."/>
            <person name="McMahon K.D."/>
            <person name="Konstantinidis K.T."/>
            <person name="Eloe-Fadrosh E.A."/>
            <person name="Kyrpides N.C."/>
            <person name="Woyke T."/>
        </authorList>
    </citation>
    <scope>NUCLEOTIDE SEQUENCE</scope>
    <source>
        <strain evidence="2">GVMAG-M-3300023174-116</strain>
    </source>
</reference>
<dbReference type="EMBL" id="MN739534">
    <property type="protein sequence ID" value="QHT11464.1"/>
    <property type="molecule type" value="Genomic_DNA"/>
</dbReference>